<evidence type="ECO:0000313" key="2">
    <source>
        <dbReference type="Proteomes" id="UP000316128"/>
    </source>
</evidence>
<accession>A0A4Y5TYN1</accession>
<protein>
    <submittedName>
        <fullName evidence="1">Uncharacterized protein</fullName>
    </submittedName>
</protein>
<dbReference type="Gene3D" id="3.60.20.10">
    <property type="entry name" value="Glutamine Phosphoribosylpyrophosphate, subunit 1, domain 1"/>
    <property type="match status" value="1"/>
</dbReference>
<dbReference type="EMBL" id="MK804893">
    <property type="protein sequence ID" value="QDB74125.1"/>
    <property type="molecule type" value="Genomic_DNA"/>
</dbReference>
<evidence type="ECO:0000313" key="1">
    <source>
        <dbReference type="EMBL" id="QDB74125.1"/>
    </source>
</evidence>
<name>A0A4Y5TYN1_9CAUD</name>
<reference evidence="1 2" key="1">
    <citation type="submission" date="2019-04" db="EMBL/GenBank/DDBJ databases">
        <title>Nine Novel Phages from a Plateau Lake in Southwest China Provide Insights into Aeromonas Phage Diversity.</title>
        <authorList>
            <person name="Xiao W."/>
            <person name="Bai M."/>
            <person name="Wang Y."/>
            <person name="Cui X."/>
        </authorList>
    </citation>
    <scope>NUCLEOTIDE SEQUENCE [LARGE SCALE GENOMIC DNA]</scope>
</reference>
<proteinExistence type="predicted"/>
<gene>
    <name evidence="1" type="ORF">2L372D_211</name>
</gene>
<sequence>MTTIAYKNGVMVSDGRMSLGDMIIKDDTEKVFWVNNHLVGVCGRARAINTFVTWLQKMTDYHIVNQEVGELVDLVPPALEDDEGYSALVVTPSRQVLMYEGNTPIDMGSDVPMSVGSGSCFALAAMKAGATAEEAVKVACELDVYSGGEITIVQLEEEPEPLTREVAENLSKKELINMMFGEEENNEIAEVTVSAPEEGEQEDKVVWGDNKVTLYFPDENYPEYFVSFEVEKNKMYAECDLDELDVTVMEEWFYDIEDLRNYCEYMSIKHKPSNTYKQLAKKIIEEIKSKVPQQ</sequence>
<dbReference type="SUPFAM" id="SSF56235">
    <property type="entry name" value="N-terminal nucleophile aminohydrolases (Ntn hydrolases)"/>
    <property type="match status" value="1"/>
</dbReference>
<dbReference type="Proteomes" id="UP000316128">
    <property type="component" value="Segment"/>
</dbReference>
<keyword evidence="2" id="KW-1185">Reference proteome</keyword>
<dbReference type="InterPro" id="IPR029055">
    <property type="entry name" value="Ntn_hydrolases_N"/>
</dbReference>
<organism evidence="1 2">
    <name type="scientific">Aeromonas phage 2L372D</name>
    <dbReference type="NCBI Taxonomy" id="2588097"/>
    <lineage>
        <taxon>Viruses</taxon>
        <taxon>Duplodnaviria</taxon>
        <taxon>Heunggongvirae</taxon>
        <taxon>Uroviricota</taxon>
        <taxon>Caudoviricetes</taxon>
        <taxon>Plateaulakevirus</taxon>
        <taxon>Plateaulakevirus pv2L372D</taxon>
    </lineage>
</organism>